<name>A0A0P7YQ00_9CYAN</name>
<evidence type="ECO:0000256" key="1">
    <source>
        <dbReference type="SAM" id="MobiDB-lite"/>
    </source>
</evidence>
<dbReference type="AlphaFoldDB" id="A0A0P7YQ00"/>
<dbReference type="EMBL" id="LJZR01000065">
    <property type="protein sequence ID" value="KPQ32204.1"/>
    <property type="molecule type" value="Genomic_DNA"/>
</dbReference>
<dbReference type="Proteomes" id="UP000050465">
    <property type="component" value="Unassembled WGS sequence"/>
</dbReference>
<protein>
    <submittedName>
        <fullName evidence="2">Pal1 cell morphology protein</fullName>
    </submittedName>
</protein>
<feature type="region of interest" description="Disordered" evidence="1">
    <location>
        <begin position="27"/>
        <end position="63"/>
    </location>
</feature>
<feature type="compositionally biased region" description="Low complexity" evidence="1">
    <location>
        <begin position="27"/>
        <end position="45"/>
    </location>
</feature>
<organism evidence="2 3">
    <name type="scientific">Phormidesmis priestleyi Ana</name>
    <dbReference type="NCBI Taxonomy" id="1666911"/>
    <lineage>
        <taxon>Bacteria</taxon>
        <taxon>Bacillati</taxon>
        <taxon>Cyanobacteriota</taxon>
        <taxon>Cyanophyceae</taxon>
        <taxon>Leptolyngbyales</taxon>
        <taxon>Leptolyngbyaceae</taxon>
        <taxon>Phormidesmis</taxon>
    </lineage>
</organism>
<feature type="region of interest" description="Disordered" evidence="1">
    <location>
        <begin position="101"/>
        <end position="122"/>
    </location>
</feature>
<gene>
    <name evidence="2" type="ORF">HLUCCA11_22055</name>
</gene>
<proteinExistence type="predicted"/>
<comment type="caution">
    <text evidence="2">The sequence shown here is derived from an EMBL/GenBank/DDBJ whole genome shotgun (WGS) entry which is preliminary data.</text>
</comment>
<accession>A0A0P7YQ00</accession>
<sequence>MRRALFPLLAFGVFTTIAIPVYGNTTTIGSTPQTSTLPTTDDQTTPNNIQGGGYQGFNSDSRSNACTPKIAHSQQHFDPTYGQAIITGTTGAGKTPCTAIRGQKTPRRGYTPHEGGNSYIYN</sequence>
<evidence type="ECO:0000313" key="2">
    <source>
        <dbReference type="EMBL" id="KPQ32204.1"/>
    </source>
</evidence>
<reference evidence="2 3" key="1">
    <citation type="submission" date="2015-09" db="EMBL/GenBank/DDBJ databases">
        <title>Identification and resolution of microdiversity through metagenomic sequencing of parallel consortia.</title>
        <authorList>
            <person name="Nelson W.C."/>
            <person name="Romine M.F."/>
            <person name="Lindemann S.R."/>
        </authorList>
    </citation>
    <scope>NUCLEOTIDE SEQUENCE [LARGE SCALE GENOMIC DNA]</scope>
    <source>
        <strain evidence="2">Ana</strain>
    </source>
</reference>
<evidence type="ECO:0000313" key="3">
    <source>
        <dbReference type="Proteomes" id="UP000050465"/>
    </source>
</evidence>